<comment type="similarity">
    <text evidence="1">Belongs to the HesA/MoeB/ThiF family.</text>
</comment>
<dbReference type="CDD" id="cd00757">
    <property type="entry name" value="ThiF_MoeB_HesA_family"/>
    <property type="match status" value="1"/>
</dbReference>
<dbReference type="EMBL" id="RZTZ01000005">
    <property type="protein sequence ID" value="RVT61498.1"/>
    <property type="molecule type" value="Genomic_DNA"/>
</dbReference>
<dbReference type="GO" id="GO:0008146">
    <property type="term" value="F:sulfotransferase activity"/>
    <property type="evidence" value="ECO:0007669"/>
    <property type="project" value="TreeGrafter"/>
</dbReference>
<dbReference type="Proteomes" id="UP000288024">
    <property type="component" value="Unassembled WGS sequence"/>
</dbReference>
<dbReference type="InterPro" id="IPR000594">
    <property type="entry name" value="ThiF_NAD_FAD-bd"/>
</dbReference>
<dbReference type="FunFam" id="3.40.50.720:FF:000080">
    <property type="entry name" value="Thiazole biosynthesis adenylyltransferase ThiF"/>
    <property type="match status" value="1"/>
</dbReference>
<dbReference type="SUPFAM" id="SSF69572">
    <property type="entry name" value="Activating enzymes of the ubiquitin-like proteins"/>
    <property type="match status" value="1"/>
</dbReference>
<dbReference type="GO" id="GO:0004792">
    <property type="term" value="F:thiosulfate-cyanide sulfurtransferase activity"/>
    <property type="evidence" value="ECO:0007669"/>
    <property type="project" value="TreeGrafter"/>
</dbReference>
<gene>
    <name evidence="3" type="ORF">EM808_14705</name>
</gene>
<proteinExistence type="inferred from homology"/>
<accession>A0A3S2U9H6</accession>
<comment type="caution">
    <text evidence="3">The sequence shown here is derived from an EMBL/GenBank/DDBJ whole genome shotgun (WGS) entry which is preliminary data.</text>
</comment>
<keyword evidence="4" id="KW-1185">Reference proteome</keyword>
<evidence type="ECO:0000313" key="4">
    <source>
        <dbReference type="Proteomes" id="UP000288024"/>
    </source>
</evidence>
<feature type="domain" description="THIF-type NAD/FAD binding fold" evidence="2">
    <location>
        <begin position="6"/>
        <end position="242"/>
    </location>
</feature>
<dbReference type="RefSeq" id="WP_127738955.1">
    <property type="nucleotide sequence ID" value="NZ_CAJCKN010000095.1"/>
</dbReference>
<evidence type="ECO:0000259" key="2">
    <source>
        <dbReference type="Pfam" id="PF00899"/>
    </source>
</evidence>
<name>A0A3S2U9H6_9BACI</name>
<dbReference type="InterPro" id="IPR035985">
    <property type="entry name" value="Ubiquitin-activating_enz"/>
</dbReference>
<evidence type="ECO:0000313" key="3">
    <source>
        <dbReference type="EMBL" id="RVT61498.1"/>
    </source>
</evidence>
<dbReference type="PANTHER" id="PTHR10953:SF102">
    <property type="entry name" value="ADENYLYLTRANSFERASE AND SULFURTRANSFERASE MOCS3"/>
    <property type="match status" value="1"/>
</dbReference>
<dbReference type="GO" id="GO:0008641">
    <property type="term" value="F:ubiquitin-like modifier activating enzyme activity"/>
    <property type="evidence" value="ECO:0007669"/>
    <property type="project" value="InterPro"/>
</dbReference>
<dbReference type="GO" id="GO:0016779">
    <property type="term" value="F:nucleotidyltransferase activity"/>
    <property type="evidence" value="ECO:0007669"/>
    <property type="project" value="TreeGrafter"/>
</dbReference>
<dbReference type="Pfam" id="PF00899">
    <property type="entry name" value="ThiF"/>
    <property type="match status" value="1"/>
</dbReference>
<dbReference type="InterPro" id="IPR045886">
    <property type="entry name" value="ThiF/MoeB/HesA"/>
</dbReference>
<organism evidence="3 4">
    <name type="scientific">Niallia taxi</name>
    <dbReference type="NCBI Taxonomy" id="2499688"/>
    <lineage>
        <taxon>Bacteria</taxon>
        <taxon>Bacillati</taxon>
        <taxon>Bacillota</taxon>
        <taxon>Bacilli</taxon>
        <taxon>Bacillales</taxon>
        <taxon>Bacillaceae</taxon>
        <taxon>Niallia</taxon>
    </lineage>
</organism>
<dbReference type="Gene3D" id="3.40.50.720">
    <property type="entry name" value="NAD(P)-binding Rossmann-like Domain"/>
    <property type="match status" value="1"/>
</dbReference>
<protein>
    <submittedName>
        <fullName evidence="3">Thiamine biosynthesis protein MoeB</fullName>
    </submittedName>
</protein>
<dbReference type="PANTHER" id="PTHR10953">
    <property type="entry name" value="UBIQUITIN-ACTIVATING ENZYME E1"/>
    <property type="match status" value="1"/>
</dbReference>
<dbReference type="GO" id="GO:0005829">
    <property type="term" value="C:cytosol"/>
    <property type="evidence" value="ECO:0007669"/>
    <property type="project" value="TreeGrafter"/>
</dbReference>
<dbReference type="GeneID" id="87616630"/>
<reference evidence="3 4" key="1">
    <citation type="submission" date="2019-01" db="EMBL/GenBank/DDBJ databases">
        <title>Bacillus sp. M5HDSG1-1, whole genome shotgun sequence.</title>
        <authorList>
            <person name="Tuo L."/>
        </authorList>
    </citation>
    <scope>NUCLEOTIDE SEQUENCE [LARGE SCALE GENOMIC DNA]</scope>
    <source>
        <strain evidence="3 4">M5HDSG1-1</strain>
    </source>
</reference>
<evidence type="ECO:0000256" key="1">
    <source>
        <dbReference type="ARBA" id="ARBA00009919"/>
    </source>
</evidence>
<dbReference type="AlphaFoldDB" id="A0A3S2U9H6"/>
<sequence length="340" mass="37695">MEANRYSRQTLFPQIGAVGQAEIQRKHVLIIGAGALGSGSAEMLVRAGVGKLTIIDRDYVELSNLQRQQLYTEEDANEKVPKAIAAEKRLRAINTEAVITPIVAEATKELVEEYLEAADLLIDATDNFETRMLLNDLAVFHQTPWIYGACVGSSGMCFTIIPEETPCLHCLLHTLPVQGMTCDTVGIIAPAVQMVVSHQVTEALKILVGDRQALRGSLFHFDLWTNEYSNMKVSRAKNPSCQTCGTNRIYPFLRSENRTKTAVLCGRDTVQIRPPKQKKLSLNKLTASLKQNGYHVKANPFLLSVEMDGNRIVLFEDGRALVHNTKDTVLARSLYDKLLG</sequence>